<feature type="compositionally biased region" description="Basic and acidic residues" evidence="2">
    <location>
        <begin position="701"/>
        <end position="712"/>
    </location>
</feature>
<feature type="compositionally biased region" description="Polar residues" evidence="2">
    <location>
        <begin position="756"/>
        <end position="767"/>
    </location>
</feature>
<proteinExistence type="predicted"/>
<dbReference type="InParanoid" id="A0A482XQD1"/>
<dbReference type="AlphaFoldDB" id="A0A482XQD1"/>
<feature type="coiled-coil region" evidence="1">
    <location>
        <begin position="221"/>
        <end position="280"/>
    </location>
</feature>
<feature type="region of interest" description="Disordered" evidence="2">
    <location>
        <begin position="611"/>
        <end position="845"/>
    </location>
</feature>
<reference evidence="3 4" key="1">
    <citation type="journal article" date="2017" name="Gigascience">
        <title>Genome sequence of the small brown planthopper, Laodelphax striatellus.</title>
        <authorList>
            <person name="Zhu J."/>
            <person name="Jiang F."/>
            <person name="Wang X."/>
            <person name="Yang P."/>
            <person name="Bao Y."/>
            <person name="Zhao W."/>
            <person name="Wang W."/>
            <person name="Lu H."/>
            <person name="Wang Q."/>
            <person name="Cui N."/>
            <person name="Li J."/>
            <person name="Chen X."/>
            <person name="Luo L."/>
            <person name="Yu J."/>
            <person name="Kang L."/>
            <person name="Cui F."/>
        </authorList>
    </citation>
    <scope>NUCLEOTIDE SEQUENCE [LARGE SCALE GENOMIC DNA]</scope>
    <source>
        <strain evidence="3">Lst14</strain>
    </source>
</reference>
<keyword evidence="1" id="KW-0175">Coiled coil</keyword>
<protein>
    <submittedName>
        <fullName evidence="3">Uncharacterized protein</fullName>
    </submittedName>
</protein>
<feature type="compositionally biased region" description="Low complexity" evidence="2">
    <location>
        <begin position="611"/>
        <end position="623"/>
    </location>
</feature>
<evidence type="ECO:0000256" key="1">
    <source>
        <dbReference type="SAM" id="Coils"/>
    </source>
</evidence>
<feature type="compositionally biased region" description="Low complexity" evidence="2">
    <location>
        <begin position="87"/>
        <end position="115"/>
    </location>
</feature>
<sequence length="892" mass="97274">MTPMLAPKELQNEVGALLEFRDLVMETFPHLRQKTAPRLTAAAGPGSKQQQQRDWEPGVRVKRKLHQLHSREQQDSLAAPRSRSNSHGKGAVKSGGSSSSEAAANSGTSSAGSSAVQDSGFCADSSKEHCSTSAASSSSSAAHTRKDADDELWNLLDMIHVKGTRLRLQVEHLQQKLDKHERVSPPPAAPGLRRRSRSLELISDKKSVAADRPHHAVDCCRLSLESEMRALKQERDMLLDRIADMEAENLANVARSDRLLAELSAEKRHLQRQLHAAVATSSHRQLLVEQQPNDIGVTPLTPPDYLKQEDGYRIPPRLSTTNDTQDGFRIQQRLSSTNNSQDGFRITQRVSTTSDTQDGFRIPSRLSSTNDNQNDDYRVPPRLSTTNDQQDGFRIPSRLSSTNDQPNDGFRISSRLSSTNENQDDGYRIRPTDPVSQRLLSDGGVTLPSRTGQRPGRIRVGALDGIVSSPSPRMKGARDVTPDKKKTAAILAEFNVVELQRHLLVTTFQNQIANSRIERLSRSYVDIHHQLEKFKEENDDLRFQLEEKSIELEGTRARIRLLERLQSAKFAAAAAAVESSGGGETLSNTLLHASHESTAILPQILPLAAADEAANAHHSSSTESAHHDDVEAAADEKRPVSCSDSPKKRPAPPPSKIPLKSYTAPKPPVSRPPAKVATPPHSHRSNEKLSLGGGGGGSRSKSRDTQQPRSRDSSSAARTASPQTGSGSRESLRRPRKSSASAQEASFSSTGSSHSTPRTLHSYSSPSLKKARDRVGAAAASAAASEHKQKPTPAVVKEAERLEKTEEFVDSLDNGQEQSTGGNQELDRSMSSVAQSRNWRPPTTSPLSRHFFDSIDNTCSNNLNQSLCLSAREAMADSDSLEPSCSDCGDLV</sequence>
<name>A0A482XQD1_LAOST</name>
<feature type="compositionally biased region" description="Basic and acidic residues" evidence="2">
    <location>
        <begin position="624"/>
        <end position="639"/>
    </location>
</feature>
<evidence type="ECO:0000313" key="3">
    <source>
        <dbReference type="EMBL" id="RZF48355.1"/>
    </source>
</evidence>
<evidence type="ECO:0000313" key="4">
    <source>
        <dbReference type="Proteomes" id="UP000291343"/>
    </source>
</evidence>
<organism evidence="3 4">
    <name type="scientific">Laodelphax striatellus</name>
    <name type="common">Small brown planthopper</name>
    <name type="synonym">Delphax striatella</name>
    <dbReference type="NCBI Taxonomy" id="195883"/>
    <lineage>
        <taxon>Eukaryota</taxon>
        <taxon>Metazoa</taxon>
        <taxon>Ecdysozoa</taxon>
        <taxon>Arthropoda</taxon>
        <taxon>Hexapoda</taxon>
        <taxon>Insecta</taxon>
        <taxon>Pterygota</taxon>
        <taxon>Neoptera</taxon>
        <taxon>Paraneoptera</taxon>
        <taxon>Hemiptera</taxon>
        <taxon>Auchenorrhyncha</taxon>
        <taxon>Fulgoroidea</taxon>
        <taxon>Delphacidae</taxon>
        <taxon>Criomorphinae</taxon>
        <taxon>Laodelphax</taxon>
    </lineage>
</organism>
<dbReference type="OrthoDB" id="1684102at2759"/>
<feature type="compositionally biased region" description="Low complexity" evidence="2">
    <location>
        <begin position="738"/>
        <end position="755"/>
    </location>
</feature>
<feature type="compositionally biased region" description="Basic and acidic residues" evidence="2">
    <location>
        <begin position="797"/>
        <end position="807"/>
    </location>
</feature>
<feature type="compositionally biased region" description="Polar residues" evidence="2">
    <location>
        <begin position="332"/>
        <end position="357"/>
    </location>
</feature>
<dbReference type="EMBL" id="QKKF02002514">
    <property type="protein sequence ID" value="RZF48355.1"/>
    <property type="molecule type" value="Genomic_DNA"/>
</dbReference>
<feature type="coiled-coil region" evidence="1">
    <location>
        <begin position="517"/>
        <end position="565"/>
    </location>
</feature>
<gene>
    <name evidence="3" type="ORF">LSTR_LSTR007522</name>
</gene>
<feature type="region of interest" description="Disordered" evidence="2">
    <location>
        <begin position="289"/>
        <end position="456"/>
    </location>
</feature>
<dbReference type="SMR" id="A0A482XQD1"/>
<comment type="caution">
    <text evidence="3">The sequence shown here is derived from an EMBL/GenBank/DDBJ whole genome shotgun (WGS) entry which is preliminary data.</text>
</comment>
<feature type="region of interest" description="Disordered" evidence="2">
    <location>
        <begin position="37"/>
        <end position="144"/>
    </location>
</feature>
<feature type="compositionally biased region" description="Polar residues" evidence="2">
    <location>
        <begin position="813"/>
        <end position="845"/>
    </location>
</feature>
<evidence type="ECO:0000256" key="2">
    <source>
        <dbReference type="SAM" id="MobiDB-lite"/>
    </source>
</evidence>
<accession>A0A482XQD1</accession>
<dbReference type="Proteomes" id="UP000291343">
    <property type="component" value="Unassembled WGS sequence"/>
</dbReference>
<feature type="compositionally biased region" description="Low complexity" evidence="2">
    <location>
        <begin position="131"/>
        <end position="142"/>
    </location>
</feature>
<keyword evidence="4" id="KW-1185">Reference proteome</keyword>